<organism evidence="1 2">
    <name type="scientific">Campylobacter upsaliensis</name>
    <dbReference type="NCBI Taxonomy" id="28080"/>
    <lineage>
        <taxon>Bacteria</taxon>
        <taxon>Pseudomonadati</taxon>
        <taxon>Campylobacterota</taxon>
        <taxon>Epsilonproteobacteria</taxon>
        <taxon>Campylobacterales</taxon>
        <taxon>Campylobacteraceae</taxon>
        <taxon>Campylobacter</taxon>
    </lineage>
</organism>
<evidence type="ECO:0000313" key="2">
    <source>
        <dbReference type="Proteomes" id="UP000535305"/>
    </source>
</evidence>
<reference evidence="1 2" key="1">
    <citation type="submission" date="2018-06" db="EMBL/GenBank/DDBJ databases">
        <authorList>
            <consortium name="PulseNet: The National Subtyping Network for Foodborne Disease Surveillance"/>
            <person name="Tarr C.L."/>
            <person name="Trees E."/>
            <person name="Katz L.S."/>
            <person name="Carleton-Romer H.A."/>
            <person name="Stroika S."/>
            <person name="Kucerova Z."/>
            <person name="Roache K.F."/>
            <person name="Sabol A.L."/>
            <person name="Besser J."/>
            <person name="Gerner-Smidt P."/>
        </authorList>
    </citation>
    <scope>NUCLEOTIDE SEQUENCE [LARGE SCALE GENOMIC DNA]</scope>
    <source>
        <strain evidence="1 2">PNUSAC003104</strain>
    </source>
</reference>
<dbReference type="EMBL" id="AABVLA010000030">
    <property type="protein sequence ID" value="EAJ1622381.1"/>
    <property type="molecule type" value="Genomic_DNA"/>
</dbReference>
<dbReference type="Proteomes" id="UP000535305">
    <property type="component" value="Unassembled WGS sequence"/>
</dbReference>
<evidence type="ECO:0000313" key="1">
    <source>
        <dbReference type="EMBL" id="EAJ1622381.1"/>
    </source>
</evidence>
<proteinExistence type="predicted"/>
<keyword evidence="2" id="KW-1185">Reference proteome</keyword>
<gene>
    <name evidence="1" type="ORF">CT510_06965</name>
</gene>
<protein>
    <submittedName>
        <fullName evidence="1">Uncharacterized protein</fullName>
    </submittedName>
</protein>
<dbReference type="RefSeq" id="WP_004278161.1">
    <property type="nucleotide sequence ID" value="NZ_CABKPM010000002.1"/>
</dbReference>
<sequence>MTEYGRFILEELGQIKEKNELIKSSKLDFKSFNEYRIMLHQIENFDINKNYSDTELLNKLNHFISKVDTLFEKLIVENSLRTKPLFDYTLSSDVCFYEALKQIKIFTQKEDFSKEELGKFLEEFDELLLNKDFDDNQAKLLEQSLELFKEEFVGLLEKKERHDLQDKDEPDEMSNEQKNSRNRI</sequence>
<accession>A0A7D7UJ60</accession>
<comment type="caution">
    <text evidence="1">The sequence shown here is derived from an EMBL/GenBank/DDBJ whole genome shotgun (WGS) entry which is preliminary data.</text>
</comment>
<dbReference type="AlphaFoldDB" id="A0A7D7UJ60"/>
<name>A0A7D7UJ60_CAMUP</name>